<dbReference type="PROSITE" id="PS50297">
    <property type="entry name" value="ANK_REP_REGION"/>
    <property type="match status" value="1"/>
</dbReference>
<dbReference type="SUPFAM" id="SSF48403">
    <property type="entry name" value="Ankyrin repeat"/>
    <property type="match status" value="1"/>
</dbReference>
<feature type="repeat" description="ANK" evidence="3">
    <location>
        <begin position="94"/>
        <end position="126"/>
    </location>
</feature>
<gene>
    <name evidence="4" type="ORF">SAMN05443547_2166</name>
</gene>
<dbReference type="AlphaFoldDB" id="A0A1M7ZY97"/>
<sequence length="154" mass="17047">MRNKIFLGSSSGYQSSKSIIMKKTNKFWVLLPVLGILFSNALQVNAATKENTKVSVVIVKPEPTQLNLAISNGDLSKVQELVGKGVNINDKDERGKTPLMYAILYKQTDIISFLIQNGAKLTTKDSRGFVVADYAKKSKSATIIKIIEEARKRK</sequence>
<feature type="repeat" description="ANK" evidence="3">
    <location>
        <begin position="61"/>
        <end position="93"/>
    </location>
</feature>
<dbReference type="PANTHER" id="PTHR24171:SF9">
    <property type="entry name" value="ANKYRIN REPEAT DOMAIN-CONTAINING PROTEIN 39"/>
    <property type="match status" value="1"/>
</dbReference>
<dbReference type="PANTHER" id="PTHR24171">
    <property type="entry name" value="ANKYRIN REPEAT DOMAIN-CONTAINING PROTEIN 39-RELATED"/>
    <property type="match status" value="1"/>
</dbReference>
<evidence type="ECO:0000313" key="5">
    <source>
        <dbReference type="Proteomes" id="UP000184611"/>
    </source>
</evidence>
<evidence type="ECO:0000256" key="2">
    <source>
        <dbReference type="ARBA" id="ARBA00023043"/>
    </source>
</evidence>
<evidence type="ECO:0000313" key="4">
    <source>
        <dbReference type="EMBL" id="SHO73793.1"/>
    </source>
</evidence>
<organism evidence="4 5">
    <name type="scientific">Flavobacterium cucumis</name>
    <dbReference type="NCBI Taxonomy" id="416016"/>
    <lineage>
        <taxon>Bacteria</taxon>
        <taxon>Pseudomonadati</taxon>
        <taxon>Bacteroidota</taxon>
        <taxon>Flavobacteriia</taxon>
        <taxon>Flavobacteriales</taxon>
        <taxon>Flavobacteriaceae</taxon>
        <taxon>Flavobacterium</taxon>
    </lineage>
</organism>
<name>A0A1M7ZY97_9FLAO</name>
<dbReference type="EMBL" id="FRYK01000004">
    <property type="protein sequence ID" value="SHO73793.1"/>
    <property type="molecule type" value="Genomic_DNA"/>
</dbReference>
<reference evidence="5" key="1">
    <citation type="submission" date="2016-12" db="EMBL/GenBank/DDBJ databases">
        <authorList>
            <person name="Varghese N."/>
            <person name="Submissions S."/>
        </authorList>
    </citation>
    <scope>NUCLEOTIDE SEQUENCE [LARGE SCALE GENOMIC DNA]</scope>
    <source>
        <strain evidence="5">DSM 18830</strain>
    </source>
</reference>
<dbReference type="PROSITE" id="PS50088">
    <property type="entry name" value="ANK_REPEAT"/>
    <property type="match status" value="2"/>
</dbReference>
<evidence type="ECO:0000256" key="1">
    <source>
        <dbReference type="ARBA" id="ARBA00022737"/>
    </source>
</evidence>
<proteinExistence type="predicted"/>
<dbReference type="Proteomes" id="UP000184611">
    <property type="component" value="Unassembled WGS sequence"/>
</dbReference>
<keyword evidence="5" id="KW-1185">Reference proteome</keyword>
<keyword evidence="1" id="KW-0677">Repeat</keyword>
<dbReference type="SMART" id="SM00248">
    <property type="entry name" value="ANK"/>
    <property type="match status" value="2"/>
</dbReference>
<keyword evidence="2 3" id="KW-0040">ANK repeat</keyword>
<dbReference type="InterPro" id="IPR036770">
    <property type="entry name" value="Ankyrin_rpt-contain_sf"/>
</dbReference>
<dbReference type="Gene3D" id="1.25.40.20">
    <property type="entry name" value="Ankyrin repeat-containing domain"/>
    <property type="match status" value="1"/>
</dbReference>
<protein>
    <submittedName>
        <fullName evidence="4">Ankyrin repeat-containing protein</fullName>
    </submittedName>
</protein>
<dbReference type="STRING" id="416016.SAMN05443547_2166"/>
<accession>A0A1M7ZY97</accession>
<evidence type="ECO:0000256" key="3">
    <source>
        <dbReference type="PROSITE-ProRule" id="PRU00023"/>
    </source>
</evidence>
<dbReference type="InterPro" id="IPR002110">
    <property type="entry name" value="Ankyrin_rpt"/>
</dbReference>
<dbReference type="Pfam" id="PF12796">
    <property type="entry name" value="Ank_2"/>
    <property type="match status" value="1"/>
</dbReference>